<dbReference type="InterPro" id="IPR035755">
    <property type="entry name" value="RIM-BP_SH3_3"/>
</dbReference>
<dbReference type="SUPFAM" id="SSF50044">
    <property type="entry name" value="SH3-domain"/>
    <property type="match status" value="1"/>
</dbReference>
<feature type="compositionally biased region" description="Acidic residues" evidence="3">
    <location>
        <begin position="123"/>
        <end position="134"/>
    </location>
</feature>
<accession>A0ABM1ENJ5</accession>
<protein>
    <submittedName>
        <fullName evidence="7">RIMS-binding protein 2-like</fullName>
    </submittedName>
</protein>
<dbReference type="Gene3D" id="2.30.30.40">
    <property type="entry name" value="SH3 Domains"/>
    <property type="match status" value="1"/>
</dbReference>
<evidence type="ECO:0000256" key="2">
    <source>
        <dbReference type="PROSITE-ProRule" id="PRU00192"/>
    </source>
</evidence>
<evidence type="ECO:0000256" key="4">
    <source>
        <dbReference type="SAM" id="Phobius"/>
    </source>
</evidence>
<proteinExistence type="predicted"/>
<organism evidence="6 7">
    <name type="scientific">Priapulus caudatus</name>
    <name type="common">Priapulid worm</name>
    <dbReference type="NCBI Taxonomy" id="37621"/>
    <lineage>
        <taxon>Eukaryota</taxon>
        <taxon>Metazoa</taxon>
        <taxon>Ecdysozoa</taxon>
        <taxon>Scalidophora</taxon>
        <taxon>Priapulida</taxon>
        <taxon>Priapulimorpha</taxon>
        <taxon>Priapulimorphida</taxon>
        <taxon>Priapulidae</taxon>
        <taxon>Priapulus</taxon>
    </lineage>
</organism>
<feature type="domain" description="SH3" evidence="5">
    <location>
        <begin position="336"/>
        <end position="403"/>
    </location>
</feature>
<evidence type="ECO:0000256" key="3">
    <source>
        <dbReference type="SAM" id="MobiDB-lite"/>
    </source>
</evidence>
<dbReference type="PANTHER" id="PTHR14234">
    <property type="entry name" value="RIM BINDING PROTEIN-RELATED"/>
    <property type="match status" value="1"/>
</dbReference>
<gene>
    <name evidence="7" type="primary">LOC106814023</name>
</gene>
<dbReference type="InterPro" id="IPR001452">
    <property type="entry name" value="SH3_domain"/>
</dbReference>
<evidence type="ECO:0000313" key="7">
    <source>
        <dbReference type="RefSeq" id="XP_014673766.1"/>
    </source>
</evidence>
<feature type="compositionally biased region" description="Polar residues" evidence="3">
    <location>
        <begin position="243"/>
        <end position="260"/>
    </location>
</feature>
<name>A0ABM1ENJ5_PRICU</name>
<feature type="compositionally biased region" description="Gly residues" evidence="3">
    <location>
        <begin position="149"/>
        <end position="160"/>
    </location>
</feature>
<feature type="region of interest" description="Disordered" evidence="3">
    <location>
        <begin position="422"/>
        <end position="474"/>
    </location>
</feature>
<dbReference type="InterPro" id="IPR036028">
    <property type="entry name" value="SH3-like_dom_sf"/>
</dbReference>
<dbReference type="InterPro" id="IPR040325">
    <property type="entry name" value="RIMBP1/2/3"/>
</dbReference>
<reference evidence="7" key="1">
    <citation type="submission" date="2025-08" db="UniProtKB">
        <authorList>
            <consortium name="RefSeq"/>
        </authorList>
    </citation>
    <scope>IDENTIFICATION</scope>
</reference>
<feature type="region of interest" description="Disordered" evidence="3">
    <location>
        <begin position="88"/>
        <end position="293"/>
    </location>
</feature>
<feature type="transmembrane region" description="Helical" evidence="4">
    <location>
        <begin position="7"/>
        <end position="31"/>
    </location>
</feature>
<feature type="compositionally biased region" description="Polar residues" evidence="3">
    <location>
        <begin position="206"/>
        <end position="216"/>
    </location>
</feature>
<dbReference type="Pfam" id="PF14604">
    <property type="entry name" value="SH3_9"/>
    <property type="match status" value="1"/>
</dbReference>
<evidence type="ECO:0000313" key="6">
    <source>
        <dbReference type="Proteomes" id="UP000695022"/>
    </source>
</evidence>
<dbReference type="PROSITE" id="PS50002">
    <property type="entry name" value="SH3"/>
    <property type="match status" value="1"/>
</dbReference>
<feature type="compositionally biased region" description="Basic and acidic residues" evidence="3">
    <location>
        <begin position="101"/>
        <end position="121"/>
    </location>
</feature>
<dbReference type="SMART" id="SM00326">
    <property type="entry name" value="SH3"/>
    <property type="match status" value="1"/>
</dbReference>
<dbReference type="PANTHER" id="PTHR14234:SF19">
    <property type="entry name" value="RIM-BINDING PROTEIN, ISOFORM F"/>
    <property type="match status" value="1"/>
</dbReference>
<sequence>MEGGSALYIAVMFTSALYIAIMFTSALYIAADHALIDTAQFRGLSPQALTVRTLSYEMHSTDSTPAPVPNARPPPAMMPLMTMLPETAINCPIKPGPVPKSEIRPFRPDEYNTDSSDRSELSDIAEEQEEEYSEQSEGAGQKGHNHQGRGSGGTLGGGSRGNNRAAAADKGGATPPRTILDSKRLPSPSQLRSVQEGGRTLPGIDQQRQQVKQQGSPRMDRRQVQPVATATDATHAQTDKSMEMTQQMEPTVQRRTTASGAAQDRVARELPQHSGSRSSGVRGQSSDRSSLHHGQDIVMDAEEEDLSDKEVYPGNVSMPHIANSGGSGKENRQSNVRIRRMVALYDYDPQELSPNVDAEVELVFNTGDIIYVYGDIDDDGFFMGEVNGIRGLVPSNFLQELPPDAEVHARGAPCVGDEAAVGTDAEGAGAQNPEAARLEQRRQTRQEQLALPEGSHIRRRPGEPSARRSLSQRRQEERNILLVSAEVSATGEATGDGKRQGMFLLFRRKASRRAGCGGGATGAQTMLASCVLL</sequence>
<dbReference type="RefSeq" id="XP_014673766.1">
    <property type="nucleotide sequence ID" value="XM_014818280.1"/>
</dbReference>
<feature type="compositionally biased region" description="Low complexity" evidence="3">
    <location>
        <begin position="274"/>
        <end position="288"/>
    </location>
</feature>
<dbReference type="CDD" id="cd12013">
    <property type="entry name" value="SH3_RIM-BP_3"/>
    <property type="match status" value="1"/>
</dbReference>
<feature type="compositionally biased region" description="Basic and acidic residues" evidence="3">
    <location>
        <begin position="436"/>
        <end position="445"/>
    </location>
</feature>
<keyword evidence="4" id="KW-0812">Transmembrane</keyword>
<evidence type="ECO:0000259" key="5">
    <source>
        <dbReference type="PROSITE" id="PS50002"/>
    </source>
</evidence>
<evidence type="ECO:0000256" key="1">
    <source>
        <dbReference type="ARBA" id="ARBA00022443"/>
    </source>
</evidence>
<keyword evidence="4" id="KW-1133">Transmembrane helix</keyword>
<dbReference type="Proteomes" id="UP000695022">
    <property type="component" value="Unplaced"/>
</dbReference>
<keyword evidence="4" id="KW-0472">Membrane</keyword>
<keyword evidence="1 2" id="KW-0728">SH3 domain</keyword>
<keyword evidence="6" id="KW-1185">Reference proteome</keyword>
<dbReference type="GeneID" id="106814023"/>